<gene>
    <name evidence="2" type="ORF">EV213_104254</name>
</gene>
<keyword evidence="1" id="KW-1133">Transmembrane helix</keyword>
<dbReference type="Proteomes" id="UP000295632">
    <property type="component" value="Unassembled WGS sequence"/>
</dbReference>
<proteinExistence type="predicted"/>
<name>A0A4R6U664_9BACI</name>
<evidence type="ECO:0000313" key="2">
    <source>
        <dbReference type="EMBL" id="TDQ41256.1"/>
    </source>
</evidence>
<dbReference type="AlphaFoldDB" id="A0A4R6U664"/>
<keyword evidence="1" id="KW-0472">Membrane</keyword>
<protein>
    <submittedName>
        <fullName evidence="2">Uncharacterized protein</fullName>
    </submittedName>
</protein>
<feature type="transmembrane region" description="Helical" evidence="1">
    <location>
        <begin position="46"/>
        <end position="72"/>
    </location>
</feature>
<reference evidence="2 3" key="1">
    <citation type="submission" date="2019-03" db="EMBL/GenBank/DDBJ databases">
        <title>Genomic Encyclopedia of Type Strains, Phase IV (KMG-IV): sequencing the most valuable type-strain genomes for metagenomic binning, comparative biology and taxonomic classification.</title>
        <authorList>
            <person name="Goeker M."/>
        </authorList>
    </citation>
    <scope>NUCLEOTIDE SEQUENCE [LARGE SCALE GENOMIC DNA]</scope>
    <source>
        <strain evidence="2 3">DSM 28697</strain>
    </source>
</reference>
<keyword evidence="1" id="KW-0812">Transmembrane</keyword>
<evidence type="ECO:0000256" key="1">
    <source>
        <dbReference type="SAM" id="Phobius"/>
    </source>
</evidence>
<dbReference type="EMBL" id="SNYJ01000004">
    <property type="protein sequence ID" value="TDQ41256.1"/>
    <property type="molecule type" value="Genomic_DNA"/>
</dbReference>
<sequence>MYSFITLCMLFYIILVTSGALGYFAYRLSRHHSLGMLVATMLGMLMGIVIFSYSAPLTLIASILGGITYILLTKKDLKESESDE</sequence>
<comment type="caution">
    <text evidence="2">The sequence shown here is derived from an EMBL/GenBank/DDBJ whole genome shotgun (WGS) entry which is preliminary data.</text>
</comment>
<accession>A0A4R6U664</accession>
<evidence type="ECO:0000313" key="3">
    <source>
        <dbReference type="Proteomes" id="UP000295632"/>
    </source>
</evidence>
<feature type="transmembrane region" description="Helical" evidence="1">
    <location>
        <begin position="7"/>
        <end position="26"/>
    </location>
</feature>
<organism evidence="2 3">
    <name type="scientific">Aureibacillus halotolerans</name>
    <dbReference type="NCBI Taxonomy" id="1508390"/>
    <lineage>
        <taxon>Bacteria</taxon>
        <taxon>Bacillati</taxon>
        <taxon>Bacillota</taxon>
        <taxon>Bacilli</taxon>
        <taxon>Bacillales</taxon>
        <taxon>Bacillaceae</taxon>
        <taxon>Aureibacillus</taxon>
    </lineage>
</organism>
<keyword evidence="3" id="KW-1185">Reference proteome</keyword>